<dbReference type="GO" id="GO:0016020">
    <property type="term" value="C:membrane"/>
    <property type="evidence" value="ECO:0007669"/>
    <property type="project" value="InterPro"/>
</dbReference>
<dbReference type="InterPro" id="IPR048636">
    <property type="entry name" value="Csf1_N"/>
</dbReference>
<feature type="domain" description="Csf1 C-terminal region" evidence="4">
    <location>
        <begin position="2557"/>
        <end position="3233"/>
    </location>
</feature>
<evidence type="ECO:0000256" key="1">
    <source>
        <dbReference type="SAM" id="MobiDB-lite"/>
    </source>
</evidence>
<feature type="region of interest" description="Disordered" evidence="1">
    <location>
        <begin position="2935"/>
        <end position="2959"/>
    </location>
</feature>
<name>A0A6A6U8R7_9PEZI</name>
<organism evidence="5 6">
    <name type="scientific">Microthyrium microscopicum</name>
    <dbReference type="NCBI Taxonomy" id="703497"/>
    <lineage>
        <taxon>Eukaryota</taxon>
        <taxon>Fungi</taxon>
        <taxon>Dikarya</taxon>
        <taxon>Ascomycota</taxon>
        <taxon>Pezizomycotina</taxon>
        <taxon>Dothideomycetes</taxon>
        <taxon>Dothideomycetes incertae sedis</taxon>
        <taxon>Microthyriales</taxon>
        <taxon>Microthyriaceae</taxon>
        <taxon>Microthyrium</taxon>
    </lineage>
</organism>
<keyword evidence="2" id="KW-0472">Membrane</keyword>
<feature type="compositionally biased region" description="Basic residues" evidence="1">
    <location>
        <begin position="343"/>
        <end position="353"/>
    </location>
</feature>
<protein>
    <recommendedName>
        <fullName evidence="7">Fermentation associated protein</fullName>
    </recommendedName>
</protein>
<dbReference type="Proteomes" id="UP000799302">
    <property type="component" value="Unassembled WGS sequence"/>
</dbReference>
<dbReference type="GO" id="GO:0006113">
    <property type="term" value="P:fermentation"/>
    <property type="evidence" value="ECO:0007669"/>
    <property type="project" value="InterPro"/>
</dbReference>
<dbReference type="InterPro" id="IPR056779">
    <property type="entry name" value="Csf1_C"/>
</dbReference>
<feature type="region of interest" description="Disordered" evidence="1">
    <location>
        <begin position="123"/>
        <end position="148"/>
    </location>
</feature>
<reference evidence="5" key="1">
    <citation type="journal article" date="2020" name="Stud. Mycol.">
        <title>101 Dothideomycetes genomes: a test case for predicting lifestyles and emergence of pathogens.</title>
        <authorList>
            <person name="Haridas S."/>
            <person name="Albert R."/>
            <person name="Binder M."/>
            <person name="Bloem J."/>
            <person name="Labutti K."/>
            <person name="Salamov A."/>
            <person name="Andreopoulos B."/>
            <person name="Baker S."/>
            <person name="Barry K."/>
            <person name="Bills G."/>
            <person name="Bluhm B."/>
            <person name="Cannon C."/>
            <person name="Castanera R."/>
            <person name="Culley D."/>
            <person name="Daum C."/>
            <person name="Ezra D."/>
            <person name="Gonzalez J."/>
            <person name="Henrissat B."/>
            <person name="Kuo A."/>
            <person name="Liang C."/>
            <person name="Lipzen A."/>
            <person name="Lutzoni F."/>
            <person name="Magnuson J."/>
            <person name="Mondo S."/>
            <person name="Nolan M."/>
            <person name="Ohm R."/>
            <person name="Pangilinan J."/>
            <person name="Park H.-J."/>
            <person name="Ramirez L."/>
            <person name="Alfaro M."/>
            <person name="Sun H."/>
            <person name="Tritt A."/>
            <person name="Yoshinaga Y."/>
            <person name="Zwiers L.-H."/>
            <person name="Turgeon B."/>
            <person name="Goodwin S."/>
            <person name="Spatafora J."/>
            <person name="Crous P."/>
            <person name="Grigoriev I."/>
        </authorList>
    </citation>
    <scope>NUCLEOTIDE SEQUENCE</scope>
    <source>
        <strain evidence="5">CBS 115976</strain>
    </source>
</reference>
<sequence>MVTGLVGQLIDGSNQAFNYILLIELILSGVLAVFFFAYFDRLIGTVLSYIIRFYTWRTYGAYVDIQAFQISLLGGRIFFKDVRYHGHNVTVLVHSGFITWHYWYPRARLAQIFQTRRLAKDKKPESPLSTSTDAAEKVDEETANVPGEKSTLPCRIKINVEGVQGFFYNRSPAYDNILENINRSLNQEIGSRRQSEDQQSAPGSNGADAPASKRHIPRPSFPAGWLKGNTSEDDEATSDSSKSSKPETPSWLRMFPIQVECKTAALILGNENTKSIITVKLDTASGTFDAAEAGPLDVYKIMFTFDFHHPYITLRPNMDFKEFQLTAAARMKHESVEQDINPKRKPSKRQRKIKVPFISSSGDSVRGSSLHSMDGATSPDFQNLPGEEQWAGLSRYLDDGFRNEHDEWGNVEYARSSVLADCPKIGFSFYWDIPGTVSKTLDRLENGKPKDHINGSLPPEYGMDILIYGGTVNYGPWTDRQRINFQNIFFPPIYAHAIPGTPLSSGDLRVSTEFKLYLSVEDETTLRLPVREQSKDWKWKGKAGTIVPRKDKNKKAPKARARGKRRQFWKASDKASAGPNARPYAWLDVKIPKNTTVNYKSDMIARPSGFKSQVDADIPSLEIYTSVNHGLLWRSGPTKLDCDLSVPLEFNTLREWYFNVENDDLDLFILRDHLFLITDVVGDWTAGPASEFHTFTPFRYFLDVHFRNFKMYLNSNDSNIINNPSELDDNHFLILHGRQLHAEVTIPLDELNPKRKEIPFNVVGRDFGLELCLNSRNTAAQFTGKRDIMVLEEVTLKGSHVANTDTSTQLTDRLTFNIHGSKVTLWMFGFVVHHLVTLKENYFGEHLHFKTLEEYQALASGKQVDAEETEIAQRSNRSNDLDIIMLINCDDIRVLLPTNIYKSTENVVIDVAYATADLRLSNYYLDMQMDSSPLSVSLDIAEQVKSTPLILDSRTEVFIQSVNVTGHRAFGLPPTEPTYFSHWDVSVGDITGEASIDFAEKLLHAAQSFALTIANAENSIGLIDLASIHDVTFVRAKTKIIKVWMHLDQNALLVTADPITVDVSDWASLDFSLRVKVLCPLLTVSLVDANSANRGRNSRGDLKPVTQAHLRTSLSLDVLQRKLNFSDERQKQQEYLMVQDSRTHRTTFLRNTEVMPQRQLLSKDDPPAMIFPPIPEPLQHHQGWPYQRSITPTFKSSSSRSFQFQANASPAQLGKLRRQKSTASLSQSIRSKRSHASFKTARAETPQSELIDLSFSEHRPGASRRTSRRSGVWSNNLVLSSPLATPYFPLNAVQPDASELPPLMGANSKKDLPGVDNDLGVPDTSLSEEHTHTSLIVSTGPGIQWFVKPDAIFSIMELLGVLAPKTPDDLLDELQVTVANKIASQEKLTHGTPEVLELRLDIPSIALRFLNPFEVDTPDMPMGLDQFDLSLTGLSFLGRHSTPGHDSDNTEAASLHCSFKSLTVKATERCPSHAKFDVALELRLDDLLFWLSFAEQQTINTSFRDAHIAVTSMQVGYLAAMVQRTTKLGQELANRVLTMTNKQSHRFASLAYILTLAGEDVSDPVFLTRPSYLLRASSGHLRNHDSWKIVSRLRHIYEHLPEDEQQRFKSNCLNTTNLMPANAEVVVINSWNQWRTWDLSDVQDSIAMKYLFGRKITPPIPAASSEKQLQVGIRSGILRAIIDLGRDQTDFAIRNLAVNLANSPASEPSGLNIVGPAAPSMKSILQIHAESISVNVNWAIFSVVESVLAVVRTTIQANNRKQSEAPSQPPRTPPKPKEGVYNAIQVVLTVNESALDVKTPNLQATFANNGMNMSIVGSSGPTPNDAEFVSAVLTSGEAWSEFRSSSRLLLKMVTQSPTLYISREAPEKKSLSQEVEWRLAGTSSYLFLNVESELLDMIEVVDHFITTEVAELVPRIKRLVGPPDERVKPKELLQRGLPKLNLALLMDSYSIRVALLQAITYTMEGKQGRISIVPRLLQEVSLYVNFDLDGNTHRLVTTTDGEEGAIASIRLPPVNGQLGIRHTPKRIVLNLRTIIEQIDIEASAVHAVLATFKRPEVSKTFRAIQSDISTIKDRVRAILPETTPPETPVQTEKPELVYNIGATLAGIKVTAVAPGKSRKDGLDTLSIGLDSVQLNAYNVTNENGPLLSLPEVQAQLRQVFVELHIQDSQGTRPCGKLGLSASIQATRRDSRQGMAKRNYKMEVNFIQLQLFAETASTVVDVLNHLQDRLKDVDLSAERRYLQRLRQPARRPSTHLGDSIYSEASLTSSGIFASAFSVSLKDIEVAWIIGSSVDSFPGHEAHDLVLSIKMIDLHSRSRSTSRLTIQDLQLQMVPISEDKQMRARNSALLPEVVFNVAYASSDEDRNMSFQSKSKSVDVQLESAFLLPANMIQRSILLAVDKFRDASALWEMTPTSSGAQRKKIFGDKRLSALLVDADFASALFTLTDSKHGKTNAFGKLSGRTEDAHPGRFGQFSSDGESAKATFRTPGIALKVEYEDDGTDSSFTAEFNISGSSNALTPMVVPLIMDISNSVKLIVEETDKPAEKQVDDPTEKQVVKSTEGKLSQSIFSDERLLNADPGALLGKTSFNLGIRICRQEFSLGCQPIARVDAEVAVDDIYITANSVKSPEQDLFFAVSASFEKLQASVQHVYSREPTFSFDMERLVLSVMNSKHLSGRAGISAVLKIFPMKTHFNARQLQDFLLFRDIWIPEEMRSSPAPSTQPTHDQQDYLVQRYQQVANATAFPWTATVSIQSIEVDLDMGQSIGKASLQISDLWASSKKNSDWEQNLCVGIEKVAIESTGRTSGFVELADVQVRTSISWPLDEKSPHNTPLIQASAGFNRLRVKAAFDYQAFGIIDIGEFSFVMYNIREGGDVPRDRLVAILDGGAIHACCTAQSAAQAYALFQAVEKLVQENQAAYSQSLKDIDRYLKRASGSFRPRQESTTTPNISPKPPQGEEKLDAPISLHTDVVVSLGAINLGVFPGSFSDSTVFLIDASNIQGRFAVKMDDGLIHSGLGMTLGKVQVALAQVPHSSSPKLTLEALTVEDVVHTLTTARGGIILRVPKVVARMQTWQAPRTYLIDYIFHSSFEGKVDVGWNFARITFIRDMYTTHSQSLASRLGKPLPESAVKITTTGNDGARPPSALSLSTTEDGEEKTEKITAVVNVPQSKYNYRALEAPVIETPQLADMGEATPPLEWIGLHRDRLPNVTHQIVIVGLLGVARNVEDAYDRILGGGDKS</sequence>
<feature type="domain" description="Csf1 N-terminal" evidence="3">
    <location>
        <begin position="34"/>
        <end position="538"/>
    </location>
</feature>
<feature type="compositionally biased region" description="Low complexity" evidence="1">
    <location>
        <begin position="359"/>
        <end position="372"/>
    </location>
</feature>
<dbReference type="PANTHER" id="PTHR32085:SF3">
    <property type="entry name" value="PROTEIN CSF1"/>
    <property type="match status" value="1"/>
</dbReference>
<dbReference type="InterPro" id="IPR029636">
    <property type="entry name" value="Csf1"/>
</dbReference>
<feature type="region of interest" description="Disordered" evidence="1">
    <location>
        <begin position="334"/>
        <end position="353"/>
    </location>
</feature>
<feature type="region of interest" description="Disordered" evidence="1">
    <location>
        <begin position="359"/>
        <end position="384"/>
    </location>
</feature>
<keyword evidence="2" id="KW-0812">Transmembrane</keyword>
<feature type="domain" description="Csf1 N-terminal" evidence="3">
    <location>
        <begin position="580"/>
        <end position="867"/>
    </location>
</feature>
<feature type="region of interest" description="Disordered" evidence="1">
    <location>
        <begin position="3128"/>
        <end position="3155"/>
    </location>
</feature>
<evidence type="ECO:0000256" key="2">
    <source>
        <dbReference type="SAM" id="Phobius"/>
    </source>
</evidence>
<evidence type="ECO:0000259" key="3">
    <source>
        <dbReference type="Pfam" id="PF21678"/>
    </source>
</evidence>
<evidence type="ECO:0000313" key="6">
    <source>
        <dbReference type="Proteomes" id="UP000799302"/>
    </source>
</evidence>
<keyword evidence="6" id="KW-1185">Reference proteome</keyword>
<dbReference type="Pfam" id="PF25038">
    <property type="entry name" value="Csf1_C"/>
    <property type="match status" value="1"/>
</dbReference>
<evidence type="ECO:0008006" key="7">
    <source>
        <dbReference type="Google" id="ProtNLM"/>
    </source>
</evidence>
<dbReference type="OrthoDB" id="10051416at2759"/>
<feature type="region of interest" description="Disordered" evidence="1">
    <location>
        <begin position="189"/>
        <end position="249"/>
    </location>
</feature>
<dbReference type="PANTHER" id="PTHR32085">
    <property type="entry name" value="PROTEIN CSF1"/>
    <property type="match status" value="1"/>
</dbReference>
<keyword evidence="2" id="KW-1133">Transmembrane helix</keyword>
<gene>
    <name evidence="5" type="ORF">BT63DRAFT_479968</name>
</gene>
<feature type="transmembrane region" description="Helical" evidence="2">
    <location>
        <begin position="16"/>
        <end position="39"/>
    </location>
</feature>
<dbReference type="Pfam" id="PF21678">
    <property type="entry name" value="Csf1_N"/>
    <property type="match status" value="2"/>
</dbReference>
<dbReference type="EMBL" id="MU004236">
    <property type="protein sequence ID" value="KAF2668562.1"/>
    <property type="molecule type" value="Genomic_DNA"/>
</dbReference>
<feature type="region of interest" description="Disordered" evidence="1">
    <location>
        <begin position="1208"/>
        <end position="1271"/>
    </location>
</feature>
<proteinExistence type="predicted"/>
<evidence type="ECO:0000259" key="4">
    <source>
        <dbReference type="Pfam" id="PF25038"/>
    </source>
</evidence>
<accession>A0A6A6U8R7</accession>
<feature type="compositionally biased region" description="Low complexity" evidence="1">
    <location>
        <begin position="238"/>
        <end position="249"/>
    </location>
</feature>
<feature type="region of interest" description="Disordered" evidence="1">
    <location>
        <begin position="1758"/>
        <end position="1778"/>
    </location>
</feature>
<evidence type="ECO:0000313" key="5">
    <source>
        <dbReference type="EMBL" id="KAF2668562.1"/>
    </source>
</evidence>